<proteinExistence type="predicted"/>
<dbReference type="FunCoup" id="A0A0P0XCJ4">
    <property type="interactions" value="2"/>
</dbReference>
<dbReference type="AlphaFoldDB" id="A0A0P0XCJ4"/>
<name>A0A0P0XCJ4_ORYSJ</name>
<feature type="region of interest" description="Disordered" evidence="1">
    <location>
        <begin position="380"/>
        <end position="459"/>
    </location>
</feature>
<organism evidence="2 3">
    <name type="scientific">Oryza sativa subsp. japonica</name>
    <name type="common">Rice</name>
    <dbReference type="NCBI Taxonomy" id="39947"/>
    <lineage>
        <taxon>Eukaryota</taxon>
        <taxon>Viridiplantae</taxon>
        <taxon>Streptophyta</taxon>
        <taxon>Embryophyta</taxon>
        <taxon>Tracheophyta</taxon>
        <taxon>Spermatophyta</taxon>
        <taxon>Magnoliopsida</taxon>
        <taxon>Liliopsida</taxon>
        <taxon>Poales</taxon>
        <taxon>Poaceae</taxon>
        <taxon>BOP clade</taxon>
        <taxon>Oryzoideae</taxon>
        <taxon>Oryzeae</taxon>
        <taxon>Oryzinae</taxon>
        <taxon>Oryza</taxon>
        <taxon>Oryza sativa</taxon>
    </lineage>
</organism>
<reference evidence="2 3" key="2">
    <citation type="journal article" date="2013" name="Plant Cell Physiol.">
        <title>Rice Annotation Project Database (RAP-DB): an integrative and interactive database for rice genomics.</title>
        <authorList>
            <person name="Sakai H."/>
            <person name="Lee S.S."/>
            <person name="Tanaka T."/>
            <person name="Numa H."/>
            <person name="Kim J."/>
            <person name="Kawahara Y."/>
            <person name="Wakimoto H."/>
            <person name="Yang C.C."/>
            <person name="Iwamoto M."/>
            <person name="Abe T."/>
            <person name="Yamada Y."/>
            <person name="Muto A."/>
            <person name="Inokuchi H."/>
            <person name="Ikemura T."/>
            <person name="Matsumoto T."/>
            <person name="Sasaki T."/>
            <person name="Itoh T."/>
        </authorList>
    </citation>
    <scope>NUCLEOTIDE SEQUENCE [LARGE SCALE GENOMIC DNA]</scope>
    <source>
        <strain evidence="3">cv. Nipponbare</strain>
    </source>
</reference>
<accession>A0A0P0XCJ4</accession>
<feature type="compositionally biased region" description="Low complexity" evidence="1">
    <location>
        <begin position="389"/>
        <end position="405"/>
    </location>
</feature>
<feature type="region of interest" description="Disordered" evidence="1">
    <location>
        <begin position="225"/>
        <end position="327"/>
    </location>
</feature>
<dbReference type="EMBL" id="AP014964">
    <property type="protein sequence ID" value="BAT04067.1"/>
    <property type="molecule type" value="Genomic_DNA"/>
</dbReference>
<evidence type="ECO:0000313" key="2">
    <source>
        <dbReference type="EMBL" id="BAT04067.1"/>
    </source>
</evidence>
<dbReference type="InParanoid" id="A0A0P0XCJ4"/>
<reference evidence="3" key="1">
    <citation type="journal article" date="2005" name="Nature">
        <title>The map-based sequence of the rice genome.</title>
        <authorList>
            <consortium name="International rice genome sequencing project (IRGSP)"/>
            <person name="Matsumoto T."/>
            <person name="Wu J."/>
            <person name="Kanamori H."/>
            <person name="Katayose Y."/>
            <person name="Fujisawa M."/>
            <person name="Namiki N."/>
            <person name="Mizuno H."/>
            <person name="Yamamoto K."/>
            <person name="Antonio B.A."/>
            <person name="Baba T."/>
            <person name="Sakata K."/>
            <person name="Nagamura Y."/>
            <person name="Aoki H."/>
            <person name="Arikawa K."/>
            <person name="Arita K."/>
            <person name="Bito T."/>
            <person name="Chiden Y."/>
            <person name="Fujitsuka N."/>
            <person name="Fukunaka R."/>
            <person name="Hamada M."/>
            <person name="Harada C."/>
            <person name="Hayashi A."/>
            <person name="Hijishita S."/>
            <person name="Honda M."/>
            <person name="Hosokawa S."/>
            <person name="Ichikawa Y."/>
            <person name="Idonuma A."/>
            <person name="Iijima M."/>
            <person name="Ikeda M."/>
            <person name="Ikeno M."/>
            <person name="Ito K."/>
            <person name="Ito S."/>
            <person name="Ito T."/>
            <person name="Ito Y."/>
            <person name="Ito Y."/>
            <person name="Iwabuchi A."/>
            <person name="Kamiya K."/>
            <person name="Karasawa W."/>
            <person name="Kurita K."/>
            <person name="Katagiri S."/>
            <person name="Kikuta A."/>
            <person name="Kobayashi H."/>
            <person name="Kobayashi N."/>
            <person name="Machita K."/>
            <person name="Maehara T."/>
            <person name="Masukawa M."/>
            <person name="Mizubayashi T."/>
            <person name="Mukai Y."/>
            <person name="Nagasaki H."/>
            <person name="Nagata Y."/>
            <person name="Naito S."/>
            <person name="Nakashima M."/>
            <person name="Nakama Y."/>
            <person name="Nakamichi Y."/>
            <person name="Nakamura M."/>
            <person name="Meguro A."/>
            <person name="Negishi M."/>
            <person name="Ohta I."/>
            <person name="Ohta T."/>
            <person name="Okamoto M."/>
            <person name="Ono N."/>
            <person name="Saji S."/>
            <person name="Sakaguchi M."/>
            <person name="Sakai K."/>
            <person name="Shibata M."/>
            <person name="Shimokawa T."/>
            <person name="Song J."/>
            <person name="Takazaki Y."/>
            <person name="Terasawa K."/>
            <person name="Tsugane M."/>
            <person name="Tsuji K."/>
            <person name="Ueda S."/>
            <person name="Waki K."/>
            <person name="Yamagata H."/>
            <person name="Yamamoto M."/>
            <person name="Yamamoto S."/>
            <person name="Yamane H."/>
            <person name="Yoshiki S."/>
            <person name="Yoshihara R."/>
            <person name="Yukawa K."/>
            <person name="Zhong H."/>
            <person name="Yano M."/>
            <person name="Yuan Q."/>
            <person name="Ouyang S."/>
            <person name="Liu J."/>
            <person name="Jones K.M."/>
            <person name="Gansberger K."/>
            <person name="Moffat K."/>
            <person name="Hill J."/>
            <person name="Bera J."/>
            <person name="Fadrosh D."/>
            <person name="Jin S."/>
            <person name="Johri S."/>
            <person name="Kim M."/>
            <person name="Overton L."/>
            <person name="Reardon M."/>
            <person name="Tsitrin T."/>
            <person name="Vuong H."/>
            <person name="Weaver B."/>
            <person name="Ciecko A."/>
            <person name="Tallon L."/>
            <person name="Jackson J."/>
            <person name="Pai G."/>
            <person name="Aken S.V."/>
            <person name="Utterback T."/>
            <person name="Reidmuller S."/>
            <person name="Feldblyum T."/>
            <person name="Hsiao J."/>
            <person name="Zismann V."/>
            <person name="Iobst S."/>
            <person name="de Vazeille A.R."/>
            <person name="Buell C.R."/>
            <person name="Ying K."/>
            <person name="Li Y."/>
            <person name="Lu T."/>
            <person name="Huang Y."/>
            <person name="Zhao Q."/>
            <person name="Feng Q."/>
            <person name="Zhang L."/>
            <person name="Zhu J."/>
            <person name="Weng Q."/>
            <person name="Mu J."/>
            <person name="Lu Y."/>
            <person name="Fan D."/>
            <person name="Liu Y."/>
            <person name="Guan J."/>
            <person name="Zhang Y."/>
            <person name="Yu S."/>
            <person name="Liu X."/>
            <person name="Zhang Y."/>
            <person name="Hong G."/>
            <person name="Han B."/>
            <person name="Choisne N."/>
            <person name="Demange N."/>
            <person name="Orjeda G."/>
            <person name="Samain S."/>
            <person name="Cattolico L."/>
            <person name="Pelletier E."/>
            <person name="Couloux A."/>
            <person name="Segurens B."/>
            <person name="Wincker P."/>
            <person name="D'Hont A."/>
            <person name="Scarpelli C."/>
            <person name="Weissenbach J."/>
            <person name="Salanoubat M."/>
            <person name="Quetier F."/>
            <person name="Yu Y."/>
            <person name="Kim H.R."/>
            <person name="Rambo T."/>
            <person name="Currie J."/>
            <person name="Collura K."/>
            <person name="Luo M."/>
            <person name="Yang T."/>
            <person name="Ammiraju J.S.S."/>
            <person name="Engler F."/>
            <person name="Soderlund C."/>
            <person name="Wing R.A."/>
            <person name="Palmer L.E."/>
            <person name="de la Bastide M."/>
            <person name="Spiegel L."/>
            <person name="Nascimento L."/>
            <person name="Zutavern T."/>
            <person name="O'Shaughnessy A."/>
            <person name="Dike S."/>
            <person name="Dedhia N."/>
            <person name="Preston R."/>
            <person name="Balija V."/>
            <person name="McCombie W.R."/>
            <person name="Chow T."/>
            <person name="Chen H."/>
            <person name="Chung M."/>
            <person name="Chen C."/>
            <person name="Shaw J."/>
            <person name="Wu H."/>
            <person name="Hsiao K."/>
            <person name="Chao Y."/>
            <person name="Chu M."/>
            <person name="Cheng C."/>
            <person name="Hour A."/>
            <person name="Lee P."/>
            <person name="Lin S."/>
            <person name="Lin Y."/>
            <person name="Liou J."/>
            <person name="Liu S."/>
            <person name="Hsing Y."/>
            <person name="Raghuvanshi S."/>
            <person name="Mohanty A."/>
            <person name="Bharti A.K."/>
            <person name="Gaur A."/>
            <person name="Gupta V."/>
            <person name="Kumar D."/>
            <person name="Ravi V."/>
            <person name="Vij S."/>
            <person name="Kapur A."/>
            <person name="Khurana P."/>
            <person name="Khurana P."/>
            <person name="Khurana J.P."/>
            <person name="Tyagi A.K."/>
            <person name="Gaikwad K."/>
            <person name="Singh A."/>
            <person name="Dalal V."/>
            <person name="Srivastava S."/>
            <person name="Dixit A."/>
            <person name="Pal A.K."/>
            <person name="Ghazi I.A."/>
            <person name="Yadav M."/>
            <person name="Pandit A."/>
            <person name="Bhargava A."/>
            <person name="Sureshbabu K."/>
            <person name="Batra K."/>
            <person name="Sharma T.R."/>
            <person name="Mohapatra T."/>
            <person name="Singh N.K."/>
            <person name="Messing J."/>
            <person name="Nelson A.B."/>
            <person name="Fuks G."/>
            <person name="Kavchok S."/>
            <person name="Keizer G."/>
            <person name="Linton E."/>
            <person name="Llaca V."/>
            <person name="Song R."/>
            <person name="Tanyolac B."/>
            <person name="Young S."/>
            <person name="Ho-Il K."/>
            <person name="Hahn J.H."/>
            <person name="Sangsakoo G."/>
            <person name="Vanavichit A."/>
            <person name="de Mattos Luiz.A.T."/>
            <person name="Zimmer P.D."/>
            <person name="Malone G."/>
            <person name="Dellagostin O."/>
            <person name="de Oliveira A.C."/>
            <person name="Bevan M."/>
            <person name="Bancroft I."/>
            <person name="Minx P."/>
            <person name="Cordum H."/>
            <person name="Wilson R."/>
            <person name="Cheng Z."/>
            <person name="Jin W."/>
            <person name="Jiang J."/>
            <person name="Leong S.A."/>
            <person name="Iwama H."/>
            <person name="Gojobori T."/>
            <person name="Itoh T."/>
            <person name="Niimura Y."/>
            <person name="Fujii Y."/>
            <person name="Habara T."/>
            <person name="Sakai H."/>
            <person name="Sato Y."/>
            <person name="Wilson G."/>
            <person name="Kumar K."/>
            <person name="McCouch S."/>
            <person name="Juretic N."/>
            <person name="Hoen D."/>
            <person name="Wright S."/>
            <person name="Bruskiewich R."/>
            <person name="Bureau T."/>
            <person name="Miyao A."/>
            <person name="Hirochika H."/>
            <person name="Nishikawa T."/>
            <person name="Kadowaki K."/>
            <person name="Sugiura M."/>
            <person name="Burr B."/>
            <person name="Sasaki T."/>
        </authorList>
    </citation>
    <scope>NUCLEOTIDE SEQUENCE [LARGE SCALE GENOMIC DNA]</scope>
    <source>
        <strain evidence="3">cv. Nipponbare</strain>
    </source>
</reference>
<feature type="compositionally biased region" description="Pro residues" evidence="1">
    <location>
        <begin position="302"/>
        <end position="322"/>
    </location>
</feature>
<evidence type="ECO:0000313" key="3">
    <source>
        <dbReference type="Proteomes" id="UP000059680"/>
    </source>
</evidence>
<protein>
    <submittedName>
        <fullName evidence="2">Os08g0176300 protein</fullName>
    </submittedName>
</protein>
<dbReference type="PaxDb" id="39947-A0A0P0XCJ4"/>
<sequence>MARPGDLANRLDSIQRCIPWSTAVREEEGLLSRSAAVVRITGVYLLTCTLSTLSDSVVAASPFSIEDINFSVKPCEFRQSILDEGCLVQDLEEPKTETKTACLCAWIWSEDPDAIPKAVHFQLEEPLLQNSPDSFWLEDLGESGLERRRTVSSKLLTYQVLIHLDQVLDSSPPPMEPVWGYSPSSQGSGMISSASVTEEVPKRHDIIWSLGVKDGQRAPREHVAARLGPGRNRSHSCSRSPPAHEHRRPSGWDVPPARTTAPTRRSSSRPPDHRGGSYGGYQRAATSPVRRERTRSPRNRQSPPPAPRPLVPQTASPPPPPSEGLTEFRPQESQIVPFPLTTPFATVLQVDQLANSIAGFDAPMMAIPLSVDPMLEEVGLGNIAPPPEQSLEQPQAQPPEQVQPPDLHDKLTAFLEHVFQEVQPPPLPTPARQVQARQAPKERTAGKEGCFSPRSGQAW</sequence>
<gene>
    <name evidence="2" type="ordered locus">Os08g0176300</name>
    <name evidence="2" type="ORF">OSNPB_080176300</name>
</gene>
<feature type="compositionally biased region" description="Low complexity" evidence="1">
    <location>
        <begin position="255"/>
        <end position="269"/>
    </location>
</feature>
<dbReference type="Proteomes" id="UP000059680">
    <property type="component" value="Chromosome 8"/>
</dbReference>
<evidence type="ECO:0000256" key="1">
    <source>
        <dbReference type="SAM" id="MobiDB-lite"/>
    </source>
</evidence>
<keyword evidence="3" id="KW-1185">Reference proteome</keyword>
<reference evidence="2 3" key="3">
    <citation type="journal article" date="2013" name="Rice">
        <title>Improvement of the Oryza sativa Nipponbare reference genome using next generation sequence and optical map data.</title>
        <authorList>
            <person name="Kawahara Y."/>
            <person name="de la Bastide M."/>
            <person name="Hamilton J.P."/>
            <person name="Kanamori H."/>
            <person name="McCombie W.R."/>
            <person name="Ouyang S."/>
            <person name="Schwartz D.C."/>
            <person name="Tanaka T."/>
            <person name="Wu J."/>
            <person name="Zhou S."/>
            <person name="Childs K.L."/>
            <person name="Davidson R.M."/>
            <person name="Lin H."/>
            <person name="Quesada-Ocampo L."/>
            <person name="Vaillancourt B."/>
            <person name="Sakai H."/>
            <person name="Lee S.S."/>
            <person name="Kim J."/>
            <person name="Numa H."/>
            <person name="Itoh T."/>
            <person name="Buell C.R."/>
            <person name="Matsumoto T."/>
        </authorList>
    </citation>
    <scope>NUCLEOTIDE SEQUENCE [LARGE SCALE GENOMIC DNA]</scope>
    <source>
        <strain evidence="3">cv. Nipponbare</strain>
    </source>
</reference>